<evidence type="ECO:0000313" key="2">
    <source>
        <dbReference type="Proteomes" id="UP000070258"/>
    </source>
</evidence>
<comment type="caution">
    <text evidence="1">The sequence shown here is derived from an EMBL/GenBank/DDBJ whole genome shotgun (WGS) entry which is preliminary data.</text>
</comment>
<proteinExistence type="predicted"/>
<sequence length="88" mass="9664">MTELDDDLETRAALYRVMQQAAALHRLLCSLPPDAAKRVTGGEKDAISLLASRCLWTSTADLNQRGEHAYAQRVIERAAELAAEQEAP</sequence>
<dbReference type="OrthoDB" id="4639937at2"/>
<reference evidence="2" key="1">
    <citation type="submission" date="2016-02" db="EMBL/GenBank/DDBJ databases">
        <authorList>
            <person name="Wen L."/>
            <person name="He K."/>
            <person name="Yang H."/>
        </authorList>
    </citation>
    <scope>NUCLEOTIDE SEQUENCE [LARGE SCALE GENOMIC DNA]</scope>
    <source>
        <strain evidence="2">JCM 15929</strain>
    </source>
</reference>
<organism evidence="1 2">
    <name type="scientific">Tsukamurella pseudospumae</name>
    <dbReference type="NCBI Taxonomy" id="239498"/>
    <lineage>
        <taxon>Bacteria</taxon>
        <taxon>Bacillati</taxon>
        <taxon>Actinomycetota</taxon>
        <taxon>Actinomycetes</taxon>
        <taxon>Mycobacteriales</taxon>
        <taxon>Tsukamurellaceae</taxon>
        <taxon>Tsukamurella</taxon>
    </lineage>
</organism>
<dbReference type="RefSeq" id="WP_068571672.1">
    <property type="nucleotide sequence ID" value="NZ_LSRF01000044.1"/>
</dbReference>
<evidence type="ECO:0000313" key="1">
    <source>
        <dbReference type="EMBL" id="KXP08797.1"/>
    </source>
</evidence>
<name>A0A138AEJ7_9ACTN</name>
<dbReference type="Proteomes" id="UP000070258">
    <property type="component" value="Unassembled WGS sequence"/>
</dbReference>
<dbReference type="STRING" id="239498.AXK60_09025"/>
<protein>
    <submittedName>
        <fullName evidence="1">Uncharacterized protein</fullName>
    </submittedName>
</protein>
<dbReference type="AlphaFoldDB" id="A0A138AEJ7"/>
<accession>A0A138AEJ7</accession>
<dbReference type="EMBL" id="LSRF01000044">
    <property type="protein sequence ID" value="KXP08797.1"/>
    <property type="molecule type" value="Genomic_DNA"/>
</dbReference>
<gene>
    <name evidence="1" type="ORF">AXK60_09025</name>
</gene>